<proteinExistence type="predicted"/>
<gene>
    <name evidence="2" type="ORF">CEURO_LOCUS12976</name>
</gene>
<organism evidence="2 3">
    <name type="scientific">Cuscuta europaea</name>
    <name type="common">European dodder</name>
    <dbReference type="NCBI Taxonomy" id="41803"/>
    <lineage>
        <taxon>Eukaryota</taxon>
        <taxon>Viridiplantae</taxon>
        <taxon>Streptophyta</taxon>
        <taxon>Embryophyta</taxon>
        <taxon>Tracheophyta</taxon>
        <taxon>Spermatophyta</taxon>
        <taxon>Magnoliopsida</taxon>
        <taxon>eudicotyledons</taxon>
        <taxon>Gunneridae</taxon>
        <taxon>Pentapetalae</taxon>
        <taxon>asterids</taxon>
        <taxon>lamiids</taxon>
        <taxon>Solanales</taxon>
        <taxon>Convolvulaceae</taxon>
        <taxon>Cuscuteae</taxon>
        <taxon>Cuscuta</taxon>
        <taxon>Cuscuta subgen. Cuscuta</taxon>
    </lineage>
</organism>
<dbReference type="EMBL" id="CAMAPE010000032">
    <property type="protein sequence ID" value="CAH9095008.1"/>
    <property type="molecule type" value="Genomic_DNA"/>
</dbReference>
<dbReference type="AlphaFoldDB" id="A0A9P0Z9X7"/>
<sequence>MQDSNHLTRIPHDDEFLPSSSTCTSIKESGLRRSIPSRTFDQDLEDTPHSLVLDESDIDEDDVDDECVDYEELPSITNASKEYWDIDDPVYSCPHCGANFWFEERIESISSKKNPKYSLCCSHGKVRLACMKEPPLVLCDLIGGGDQRSKHFLENIRSYNSMFAFTSMGGKIECNINKGKSPPIFKLHGQNYHLIGSLLPIEGSRPKFAQLYIYDTENEIENRMSSV</sequence>
<evidence type="ECO:0000313" key="3">
    <source>
        <dbReference type="Proteomes" id="UP001152484"/>
    </source>
</evidence>
<name>A0A9P0Z9X7_CUSEU</name>
<feature type="non-terminal residue" evidence="2">
    <location>
        <position position="1"/>
    </location>
</feature>
<reference evidence="2" key="1">
    <citation type="submission" date="2022-07" db="EMBL/GenBank/DDBJ databases">
        <authorList>
            <person name="Macas J."/>
            <person name="Novak P."/>
            <person name="Neumann P."/>
        </authorList>
    </citation>
    <scope>NUCLEOTIDE SEQUENCE</scope>
</reference>
<accession>A0A9P0Z9X7</accession>
<keyword evidence="3" id="KW-1185">Reference proteome</keyword>
<dbReference type="OrthoDB" id="1304969at2759"/>
<comment type="caution">
    <text evidence="2">The sequence shown here is derived from an EMBL/GenBank/DDBJ whole genome shotgun (WGS) entry which is preliminary data.</text>
</comment>
<dbReference type="PANTHER" id="PTHR45786">
    <property type="entry name" value="DNA BINDING PROTEIN-LIKE"/>
    <property type="match status" value="1"/>
</dbReference>
<evidence type="ECO:0000256" key="1">
    <source>
        <dbReference type="SAM" id="MobiDB-lite"/>
    </source>
</evidence>
<protein>
    <submittedName>
        <fullName evidence="2">Uncharacterized protein</fullName>
    </submittedName>
</protein>
<dbReference type="Proteomes" id="UP001152484">
    <property type="component" value="Unassembled WGS sequence"/>
</dbReference>
<dbReference type="PANTHER" id="PTHR45786:SF74">
    <property type="entry name" value="ATP-DEPENDENT DNA HELICASE"/>
    <property type="match status" value="1"/>
</dbReference>
<feature type="region of interest" description="Disordered" evidence="1">
    <location>
        <begin position="1"/>
        <end position="46"/>
    </location>
</feature>
<feature type="compositionally biased region" description="Polar residues" evidence="1">
    <location>
        <begin position="18"/>
        <end position="27"/>
    </location>
</feature>
<evidence type="ECO:0000313" key="2">
    <source>
        <dbReference type="EMBL" id="CAH9095008.1"/>
    </source>
</evidence>